<dbReference type="Proteomes" id="UP000247152">
    <property type="component" value="Unassembled WGS sequence"/>
</dbReference>
<dbReference type="SUPFAM" id="SSF55785">
    <property type="entry name" value="PYP-like sensor domain (PAS domain)"/>
    <property type="match status" value="2"/>
</dbReference>
<dbReference type="GO" id="GO:0000155">
    <property type="term" value="F:phosphorelay sensor kinase activity"/>
    <property type="evidence" value="ECO:0007669"/>
    <property type="project" value="InterPro"/>
</dbReference>
<dbReference type="InterPro" id="IPR036890">
    <property type="entry name" value="HATPase_C_sf"/>
</dbReference>
<dbReference type="Gene3D" id="3.40.50.2300">
    <property type="match status" value="1"/>
</dbReference>
<feature type="domain" description="HPt" evidence="12">
    <location>
        <begin position="722"/>
        <end position="819"/>
    </location>
</feature>
<feature type="modified residue" description="4-aspartylphosphate" evidence="6">
    <location>
        <position position="609"/>
    </location>
</feature>
<dbReference type="EMBL" id="QHJG01000021">
    <property type="protein sequence ID" value="PWY55117.1"/>
    <property type="molecule type" value="Genomic_DNA"/>
</dbReference>
<dbReference type="InterPro" id="IPR008207">
    <property type="entry name" value="Sig_transdc_His_kin_Hpt_dom"/>
</dbReference>
<evidence type="ECO:0000259" key="9">
    <source>
        <dbReference type="PROSITE" id="PS50110"/>
    </source>
</evidence>
<evidence type="ECO:0000256" key="2">
    <source>
        <dbReference type="ARBA" id="ARBA00012438"/>
    </source>
</evidence>
<evidence type="ECO:0000313" key="16">
    <source>
        <dbReference type="Proteomes" id="UP000287374"/>
    </source>
</evidence>
<name>A0A317U2S5_9GAMM</name>
<reference evidence="14 16" key="2">
    <citation type="submission" date="2018-12" db="EMBL/GenBank/DDBJ databases">
        <title>Legionella sp,whole genome shotgun sequence.</title>
        <authorList>
            <person name="Wu H."/>
        </authorList>
    </citation>
    <scope>NUCLEOTIDE SEQUENCE [LARGE SCALE GENOMIC DNA]</scope>
    <source>
        <strain evidence="14">Km489</strain>
        <strain evidence="16">km489</strain>
    </source>
</reference>
<reference evidence="13 15" key="1">
    <citation type="submission" date="2018-05" db="EMBL/GenBank/DDBJ databases">
        <title>Legionella qingyii sp.nov., whole genome shotgun sequence.</title>
        <authorList>
            <person name="Wu H."/>
            <person name="Zhu Q."/>
            <person name="Hu C."/>
        </authorList>
    </citation>
    <scope>NUCLEOTIDE SEQUENCE [LARGE SCALE GENOMIC DNA]</scope>
    <source>
        <strain evidence="13 15">HEB18</strain>
    </source>
</reference>
<dbReference type="NCBIfam" id="TIGR00229">
    <property type="entry name" value="sensory_box"/>
    <property type="match status" value="2"/>
</dbReference>
<evidence type="ECO:0000313" key="13">
    <source>
        <dbReference type="EMBL" id="PWY55117.1"/>
    </source>
</evidence>
<evidence type="ECO:0000313" key="14">
    <source>
        <dbReference type="EMBL" id="RUR25460.1"/>
    </source>
</evidence>
<evidence type="ECO:0000259" key="8">
    <source>
        <dbReference type="PROSITE" id="PS50109"/>
    </source>
</evidence>
<dbReference type="AlphaFoldDB" id="A0A317U2S5"/>
<dbReference type="InterPro" id="IPR001610">
    <property type="entry name" value="PAC"/>
</dbReference>
<dbReference type="InterPro" id="IPR003594">
    <property type="entry name" value="HATPase_dom"/>
</dbReference>
<dbReference type="InterPro" id="IPR035965">
    <property type="entry name" value="PAS-like_dom_sf"/>
</dbReference>
<dbReference type="InterPro" id="IPR005467">
    <property type="entry name" value="His_kinase_dom"/>
</dbReference>
<dbReference type="RefSeq" id="WP_110143108.1">
    <property type="nucleotide sequence ID" value="NZ_QHJG01000021.1"/>
</dbReference>
<keyword evidence="4" id="KW-0902">Two-component regulatory system</keyword>
<dbReference type="EC" id="2.7.13.3" evidence="2"/>
<dbReference type="PROSITE" id="PS50110">
    <property type="entry name" value="RESPONSE_REGULATORY"/>
    <property type="match status" value="1"/>
</dbReference>
<dbReference type="InterPro" id="IPR004012">
    <property type="entry name" value="Run_dom"/>
</dbReference>
<dbReference type="Proteomes" id="UP000287374">
    <property type="component" value="Unassembled WGS sequence"/>
</dbReference>
<feature type="modified residue" description="Phosphohistidine" evidence="5">
    <location>
        <position position="761"/>
    </location>
</feature>
<evidence type="ECO:0000256" key="7">
    <source>
        <dbReference type="SAM" id="MobiDB-lite"/>
    </source>
</evidence>
<organism evidence="13 15">
    <name type="scientific">Legionella qingyii</name>
    <dbReference type="NCBI Taxonomy" id="2184757"/>
    <lineage>
        <taxon>Bacteria</taxon>
        <taxon>Pseudomonadati</taxon>
        <taxon>Pseudomonadota</taxon>
        <taxon>Gammaproteobacteria</taxon>
        <taxon>Legionellales</taxon>
        <taxon>Legionellaceae</taxon>
        <taxon>Legionella</taxon>
    </lineage>
</organism>
<dbReference type="Gene3D" id="1.20.120.160">
    <property type="entry name" value="HPT domain"/>
    <property type="match status" value="1"/>
</dbReference>
<proteinExistence type="predicted"/>
<dbReference type="SMART" id="SM00448">
    <property type="entry name" value="REC"/>
    <property type="match status" value="1"/>
</dbReference>
<dbReference type="SUPFAM" id="SSF52172">
    <property type="entry name" value="CheY-like"/>
    <property type="match status" value="1"/>
</dbReference>
<dbReference type="Pfam" id="PF00072">
    <property type="entry name" value="Response_reg"/>
    <property type="match status" value="1"/>
</dbReference>
<feature type="domain" description="PAC" evidence="10">
    <location>
        <begin position="223"/>
        <end position="279"/>
    </location>
</feature>
<feature type="region of interest" description="Disordered" evidence="7">
    <location>
        <begin position="1"/>
        <end position="24"/>
    </location>
</feature>
<dbReference type="CDD" id="cd00082">
    <property type="entry name" value="HisKA"/>
    <property type="match status" value="1"/>
</dbReference>
<dbReference type="Pfam" id="PF08448">
    <property type="entry name" value="PAS_4"/>
    <property type="match status" value="2"/>
</dbReference>
<dbReference type="GO" id="GO:0005524">
    <property type="term" value="F:ATP binding"/>
    <property type="evidence" value="ECO:0007669"/>
    <property type="project" value="UniProtKB-KW"/>
</dbReference>
<evidence type="ECO:0000259" key="12">
    <source>
        <dbReference type="PROSITE" id="PS50894"/>
    </source>
</evidence>
<dbReference type="InterPro" id="IPR000700">
    <property type="entry name" value="PAS-assoc_C"/>
</dbReference>
<dbReference type="InterPro" id="IPR000014">
    <property type="entry name" value="PAS"/>
</dbReference>
<comment type="caution">
    <text evidence="13">The sequence shown here is derived from an EMBL/GenBank/DDBJ whole genome shotgun (WGS) entry which is preliminary data.</text>
</comment>
<feature type="domain" description="RUN" evidence="11">
    <location>
        <begin position="716"/>
        <end position="822"/>
    </location>
</feature>
<dbReference type="CDD" id="cd17546">
    <property type="entry name" value="REC_hyHK_CKI1_RcsC-like"/>
    <property type="match status" value="1"/>
</dbReference>
<evidence type="ECO:0000256" key="3">
    <source>
        <dbReference type="ARBA" id="ARBA00022553"/>
    </source>
</evidence>
<dbReference type="Pfam" id="PF01627">
    <property type="entry name" value="Hpt"/>
    <property type="match status" value="1"/>
</dbReference>
<dbReference type="InterPro" id="IPR036641">
    <property type="entry name" value="HPT_dom_sf"/>
</dbReference>
<dbReference type="PROSITE" id="PS50894">
    <property type="entry name" value="HPT"/>
    <property type="match status" value="1"/>
</dbReference>
<dbReference type="InterPro" id="IPR036097">
    <property type="entry name" value="HisK_dim/P_sf"/>
</dbReference>
<comment type="catalytic activity">
    <reaction evidence="1">
        <text>ATP + protein L-histidine = ADP + protein N-phospho-L-histidine.</text>
        <dbReference type="EC" id="2.7.13.3"/>
    </reaction>
</comment>
<dbReference type="SUPFAM" id="SSF47384">
    <property type="entry name" value="Homodimeric domain of signal transducing histidine kinase"/>
    <property type="match status" value="1"/>
</dbReference>
<dbReference type="EMBL" id="RZGX01000003">
    <property type="protein sequence ID" value="RUR25460.1"/>
    <property type="molecule type" value="Genomic_DNA"/>
</dbReference>
<dbReference type="PROSITE" id="PS50113">
    <property type="entry name" value="PAC"/>
    <property type="match status" value="2"/>
</dbReference>
<evidence type="ECO:0000259" key="10">
    <source>
        <dbReference type="PROSITE" id="PS50113"/>
    </source>
</evidence>
<dbReference type="Pfam" id="PF02518">
    <property type="entry name" value="HATPase_c"/>
    <property type="match status" value="1"/>
</dbReference>
<evidence type="ECO:0000256" key="1">
    <source>
        <dbReference type="ARBA" id="ARBA00000085"/>
    </source>
</evidence>
<dbReference type="PROSITE" id="PS50109">
    <property type="entry name" value="HIS_KIN"/>
    <property type="match status" value="1"/>
</dbReference>
<dbReference type="CDD" id="cd00088">
    <property type="entry name" value="HPT"/>
    <property type="match status" value="1"/>
</dbReference>
<dbReference type="InterPro" id="IPR011006">
    <property type="entry name" value="CheY-like_superfamily"/>
</dbReference>
<feature type="compositionally biased region" description="Polar residues" evidence="7">
    <location>
        <begin position="10"/>
        <end position="24"/>
    </location>
</feature>
<dbReference type="InterPro" id="IPR013656">
    <property type="entry name" value="PAS_4"/>
</dbReference>
<feature type="domain" description="Histidine kinase" evidence="8">
    <location>
        <begin position="297"/>
        <end position="518"/>
    </location>
</feature>
<dbReference type="SMART" id="SM00388">
    <property type="entry name" value="HisKA"/>
    <property type="match status" value="1"/>
</dbReference>
<dbReference type="InterPro" id="IPR003661">
    <property type="entry name" value="HisK_dim/P_dom"/>
</dbReference>
<dbReference type="SUPFAM" id="SSF55874">
    <property type="entry name" value="ATPase domain of HSP90 chaperone/DNA topoisomerase II/histidine kinase"/>
    <property type="match status" value="1"/>
</dbReference>
<feature type="domain" description="Response regulatory" evidence="9">
    <location>
        <begin position="560"/>
        <end position="678"/>
    </location>
</feature>
<feature type="domain" description="PAC" evidence="10">
    <location>
        <begin position="94"/>
        <end position="148"/>
    </location>
</feature>
<dbReference type="CDD" id="cd00130">
    <property type="entry name" value="PAS"/>
    <property type="match status" value="1"/>
</dbReference>
<dbReference type="PROSITE" id="PS50826">
    <property type="entry name" value="RUN"/>
    <property type="match status" value="1"/>
</dbReference>
<dbReference type="Gene3D" id="1.10.287.130">
    <property type="match status" value="1"/>
</dbReference>
<dbReference type="InterPro" id="IPR001789">
    <property type="entry name" value="Sig_transdc_resp-reg_receiver"/>
</dbReference>
<evidence type="ECO:0000259" key="11">
    <source>
        <dbReference type="PROSITE" id="PS50826"/>
    </source>
</evidence>
<evidence type="ECO:0000256" key="6">
    <source>
        <dbReference type="PROSITE-ProRule" id="PRU00169"/>
    </source>
</evidence>
<keyword evidence="16" id="KW-1185">Reference proteome</keyword>
<evidence type="ECO:0000256" key="4">
    <source>
        <dbReference type="ARBA" id="ARBA00023012"/>
    </source>
</evidence>
<dbReference type="SUPFAM" id="SSF47226">
    <property type="entry name" value="Histidine-containing phosphotransfer domain, HPT domain"/>
    <property type="match status" value="1"/>
</dbReference>
<dbReference type="OrthoDB" id="9810730at2"/>
<dbReference type="PANTHER" id="PTHR45339:SF5">
    <property type="entry name" value="HISTIDINE KINASE"/>
    <property type="match status" value="1"/>
</dbReference>
<evidence type="ECO:0000313" key="15">
    <source>
        <dbReference type="Proteomes" id="UP000247152"/>
    </source>
</evidence>
<dbReference type="Gene3D" id="3.30.565.10">
    <property type="entry name" value="Histidine kinase-like ATPase, C-terminal domain"/>
    <property type="match status" value="1"/>
</dbReference>
<protein>
    <recommendedName>
        <fullName evidence="2">histidine kinase</fullName>
        <ecNumber evidence="2">2.7.13.3</ecNumber>
    </recommendedName>
</protein>
<dbReference type="Pfam" id="PF00512">
    <property type="entry name" value="HisKA"/>
    <property type="match status" value="1"/>
</dbReference>
<dbReference type="PRINTS" id="PR00344">
    <property type="entry name" value="BCTRLSENSOR"/>
</dbReference>
<keyword evidence="13" id="KW-0418">Kinase</keyword>
<accession>A0A317U2S5</accession>
<dbReference type="PANTHER" id="PTHR45339">
    <property type="entry name" value="HYBRID SIGNAL TRANSDUCTION HISTIDINE KINASE J"/>
    <property type="match status" value="1"/>
</dbReference>
<dbReference type="SMART" id="SM00086">
    <property type="entry name" value="PAC"/>
    <property type="match status" value="2"/>
</dbReference>
<dbReference type="InterPro" id="IPR004358">
    <property type="entry name" value="Sig_transdc_His_kin-like_C"/>
</dbReference>
<keyword evidence="3 6" id="KW-0597">Phosphoprotein</keyword>
<dbReference type="SMART" id="SM00387">
    <property type="entry name" value="HATPase_c"/>
    <property type="match status" value="1"/>
</dbReference>
<evidence type="ECO:0000256" key="5">
    <source>
        <dbReference type="PROSITE-ProRule" id="PRU00110"/>
    </source>
</evidence>
<keyword evidence="13" id="KW-0808">Transferase</keyword>
<gene>
    <name evidence="13" type="ORF">DGG96_13115</name>
    <name evidence="14" type="ORF">ELY20_03100</name>
</gene>
<dbReference type="GO" id="GO:0005886">
    <property type="term" value="C:plasma membrane"/>
    <property type="evidence" value="ECO:0007669"/>
    <property type="project" value="UniProtKB-SubCell"/>
</dbReference>
<dbReference type="Gene3D" id="3.30.450.20">
    <property type="entry name" value="PAS domain"/>
    <property type="match status" value="2"/>
</dbReference>
<sequence>MSEKKPKVKTNYSKESSTPPTVESNPSILASIFKGLPGNIYWKDKNGVYLGCNDNMLEMTGMKSIIGKTDFEMPWAASAETIRNNDLKVMALNSSLELEEAGTIANGQQVVVLTRKTPLRDENGNVIGIVGVSLNITKRKKQEADLRSNQEKTQSTLENILAHMPGHVYWKDKNGVYLGCNNRQAQNLGFQFGYEIVGKTDFDLPWGENQAELFRQNDLHIMQTGETEIIEETAQIDGKKAIVLSHKSPMRNKKGEITGVLGISINITDRKKIEAELNIAKEKAEAASLAKTEFLENMRHDIRTPLTGIVGFADLIKSEAQSPRIKEYADNLVASSHALLDFMDDVLEAIHVSSGEVPKVRKKFVLQKVAQHIIDLNKAKAFAKHLDFSLDFDPNIPKYLIGDPVRIHRILLELIANSLNFTDAGFVRLTAKLAKQENREVIIKFIVEDSGIGIPKDKQQEIFLQFKRLTPSYKGIYKGAGLGLAVIKQFIDELDGEIYVESTVAKGTIFTCIIPLKTALLEDETGIDKDFIDSTIPSLGQKTQVTDKHPESLAKPFKHRILLVEDNTIAQTIAKEMLHQCGCQVDVAADGQSALQLWKKNKYDLIFMDIGLPDMDGYQVTHHIRVQEIAKNHHTPIIALTAHIGEENKQRCIESGINAVLSKPLTQKNCCDILNSFIPSIERSTSPEHGIFDLPTKEEQLFQIAEFPILDVEEGIKTTGTEATLCGMLNLMLSHSFVEDVILLKRAHEQGDWEKIQKLAHKIKGGVVYVGAIRLKIACQYFECYWKSGQRALLEQLYQQILRVIEETTSEIRKWIKTKAAY</sequence>